<proteinExistence type="predicted"/>
<dbReference type="Gene3D" id="3.40.50.1820">
    <property type="entry name" value="alpha/beta hydrolase"/>
    <property type="match status" value="1"/>
</dbReference>
<evidence type="ECO:0000259" key="2">
    <source>
        <dbReference type="Pfam" id="PF07819"/>
    </source>
</evidence>
<dbReference type="KEGG" id="rhs:A3Q41_02341"/>
<feature type="region of interest" description="Disordered" evidence="1">
    <location>
        <begin position="1"/>
        <end position="22"/>
    </location>
</feature>
<dbReference type="InterPro" id="IPR012908">
    <property type="entry name" value="PGAP1-ab_dom-like"/>
</dbReference>
<evidence type="ECO:0000256" key="1">
    <source>
        <dbReference type="SAM" id="MobiDB-lite"/>
    </source>
</evidence>
<sequence>MDVRTLNPVGTKPGPGKKSRRTQEWGELGELTLRELASAAGGVRAVHSAIARRTFAAVKLGIGPAALPTQLMHDAIAAGTYASIAAACTGAAKIVGSLTDGSLADGSLTDGDDVAEDDSRPSPSHTSRGAQTIAVLNGLIGDDMERTARVLAHPMSIRVDGRPVPPEYRALAAGFPTAGAHLVLFVHGLVETEYAWRLGGRPTYGERLDAEAGTTSIFLRYNTGRRIASNGVDLSDLLEQLVPAWPVRVHRITLVGHSMGGLVSRSAAHHAAEGGRRWVDLLTDVFTLGTPHLGAPLAHGVHVAAAAMALVPETRPFANLLARRSAGIRDLIHGAITDEDGHARYTDSFDIGAAMDISVPERVRHHHASAVVTGSPRNPVGVFVGDGLVRTDSAGGRNKLRNIGLRPDDGLAIYSAHHFTLLNDERVYSWMRRSLVDNTADLGPGF</sequence>
<dbReference type="InterPro" id="IPR029058">
    <property type="entry name" value="AB_hydrolase_fold"/>
</dbReference>
<name>A0A143QME7_RHOFA</name>
<gene>
    <name evidence="3" type="ORF">A3Q41_02341</name>
</gene>
<dbReference type="AlphaFoldDB" id="A0A143QME7"/>
<dbReference type="PATRIC" id="fig|1653479.3.peg.2371"/>
<protein>
    <recommendedName>
        <fullName evidence="2">GPI inositol-deacylase PGAP1-like alpha/beta domain-containing protein</fullName>
    </recommendedName>
</protein>
<keyword evidence="4" id="KW-1185">Reference proteome</keyword>
<feature type="domain" description="GPI inositol-deacylase PGAP1-like alpha/beta" evidence="2">
    <location>
        <begin position="183"/>
        <end position="300"/>
    </location>
</feature>
<dbReference type="Pfam" id="PF07819">
    <property type="entry name" value="PGAP1"/>
    <property type="match status" value="1"/>
</dbReference>
<reference evidence="3 4" key="1">
    <citation type="journal article" date="2016" name="Genome Announc.">
        <title>Complete Genome and Plasmid Sequences for Rhodococcus fascians D188 and Draft Sequences for Rhodococcus Isolates PBTS 1 and PBTS 2.</title>
        <authorList>
            <person name="Stamler R.A."/>
            <person name="Vereecke D."/>
            <person name="Zhang Y."/>
            <person name="Schilkey F."/>
            <person name="Devitt N."/>
            <person name="Randall J.J."/>
        </authorList>
    </citation>
    <scope>NUCLEOTIDE SEQUENCE [LARGE SCALE GENOMIC DNA]</scope>
    <source>
        <strain evidence="3 4">PBTS2</strain>
    </source>
</reference>
<reference evidence="4" key="2">
    <citation type="submission" date="2016-04" db="EMBL/GenBank/DDBJ databases">
        <title>Complete Genome and Plasmid Sequences for Rhodococcus fascians D188 and Draft Sequences for Rhodococcus spp. Isolates PBTS 1 and PBTS 2.</title>
        <authorList>
            <person name="Stamer R."/>
            <person name="Vereecke D."/>
            <person name="Zhang Y."/>
            <person name="Schilkey F."/>
            <person name="Devitt N."/>
            <person name="Randall J."/>
        </authorList>
    </citation>
    <scope>NUCLEOTIDE SEQUENCE [LARGE SCALE GENOMIC DNA]</scope>
    <source>
        <strain evidence="4">PBTS2</strain>
    </source>
</reference>
<dbReference type="EMBL" id="CP015220">
    <property type="protein sequence ID" value="AMY23642.1"/>
    <property type="molecule type" value="Genomic_DNA"/>
</dbReference>
<dbReference type="Proteomes" id="UP000076038">
    <property type="component" value="Chromosome"/>
</dbReference>
<dbReference type="GO" id="GO:0016788">
    <property type="term" value="F:hydrolase activity, acting on ester bonds"/>
    <property type="evidence" value="ECO:0007669"/>
    <property type="project" value="InterPro"/>
</dbReference>
<feature type="region of interest" description="Disordered" evidence="1">
    <location>
        <begin position="108"/>
        <end position="128"/>
    </location>
</feature>
<organism evidence="3 4">
    <name type="scientific">Rhodococcoides fascians</name>
    <name type="common">Rhodococcus fascians</name>
    <dbReference type="NCBI Taxonomy" id="1828"/>
    <lineage>
        <taxon>Bacteria</taxon>
        <taxon>Bacillati</taxon>
        <taxon>Actinomycetota</taxon>
        <taxon>Actinomycetes</taxon>
        <taxon>Mycobacteriales</taxon>
        <taxon>Nocardiaceae</taxon>
        <taxon>Rhodococcoides</taxon>
    </lineage>
</organism>
<dbReference type="SUPFAM" id="SSF53474">
    <property type="entry name" value="alpha/beta-Hydrolases"/>
    <property type="match status" value="1"/>
</dbReference>
<evidence type="ECO:0000313" key="3">
    <source>
        <dbReference type="EMBL" id="AMY23642.1"/>
    </source>
</evidence>
<evidence type="ECO:0000313" key="4">
    <source>
        <dbReference type="Proteomes" id="UP000076038"/>
    </source>
</evidence>
<accession>A0A143QME7</accession>